<evidence type="ECO:0000256" key="4">
    <source>
        <dbReference type="ARBA" id="ARBA00023136"/>
    </source>
</evidence>
<feature type="domain" description="Mechanosensitive ion channel MscS" evidence="7">
    <location>
        <begin position="377"/>
        <end position="442"/>
    </location>
</feature>
<dbReference type="GO" id="GO:0008381">
    <property type="term" value="F:mechanosensitive monoatomic ion channel activity"/>
    <property type="evidence" value="ECO:0007669"/>
    <property type="project" value="UniProtKB-ARBA"/>
</dbReference>
<evidence type="ECO:0000256" key="5">
    <source>
        <dbReference type="SAM" id="Phobius"/>
    </source>
</evidence>
<comment type="subcellular location">
    <subcellularLocation>
        <location evidence="1">Membrane</location>
    </subcellularLocation>
</comment>
<dbReference type="PANTHER" id="PTHR30566:SF25">
    <property type="entry name" value="INNER MEMBRANE PROTEIN"/>
    <property type="match status" value="1"/>
</dbReference>
<evidence type="ECO:0000256" key="1">
    <source>
        <dbReference type="ARBA" id="ARBA00004370"/>
    </source>
</evidence>
<evidence type="ECO:0000313" key="11">
    <source>
        <dbReference type="Proteomes" id="UP000325785"/>
    </source>
</evidence>
<sequence>MIPFVRLFLVCLLCLLGAVAGAQEDSQSWYEAEDLNTGLGAAPDNLDRSTPRAAMRSFIDLTDQERFNWAAHILNLSDLPVGQQAEDGPRLAAMLASVIERRIWVNWSGLSARPDAMVESEAGNNPRAGETRRNIRIELVEVNGQAYEVRLARYKGSGQDPVWLFTPQTVEDVPGLFAEFGPRRFERFIPQSLKTRAGPLRAWEWIALPLYLAILGLLLWGTNRFVLMLSKKTSRAFLRQAIDRAAMPLALMVTAFVAQLFLNLAVSFSGPVTNVVRPALVIIMVSGFGIAALRVVDAILDRITLRVVGDIDDTRSLEKRELYTSIFALRRIIVLFMVGFAIVYVLLRLNLFESIGMTLLASAGVLTVLLGIAGQAVLGNILASLQIALAKPVRIGDSILFEDNWAYVESIYYTFIRLRTWDERRIVVPVRYFVSKPFENWSVRDARIYSTIKLVLDHSADIGELREKFIELAKAKDGVIDHDKLCAYVSGQTSNGQEMSFYVMSPDPSTGWETEMQLREDLLNYIRENHPDWWPRERVMSEGGATSMSFDAS</sequence>
<dbReference type="PANTHER" id="PTHR30566">
    <property type="entry name" value="YNAI-RELATED MECHANOSENSITIVE ION CHANNEL"/>
    <property type="match status" value="1"/>
</dbReference>
<evidence type="ECO:0000313" key="10">
    <source>
        <dbReference type="Proteomes" id="UP000051401"/>
    </source>
</evidence>
<dbReference type="RefSeq" id="WP_160325900.1">
    <property type="nucleotide sequence ID" value="NZ_FOMY01000011.1"/>
</dbReference>
<dbReference type="KEGG" id="rid:RIdsm_00668"/>
<dbReference type="InterPro" id="IPR006685">
    <property type="entry name" value="MscS_channel_2nd"/>
</dbReference>
<evidence type="ECO:0000259" key="7">
    <source>
        <dbReference type="Pfam" id="PF00924"/>
    </source>
</evidence>
<name>A0A0T5P2E1_9RHOB</name>
<keyword evidence="2 5" id="KW-0812">Transmembrane</keyword>
<evidence type="ECO:0000313" key="9">
    <source>
        <dbReference type="EMBL" id="QEW24884.1"/>
    </source>
</evidence>
<keyword evidence="10" id="KW-1185">Reference proteome</keyword>
<dbReference type="STRING" id="540747.SAMN04488031_11118"/>
<feature type="transmembrane region" description="Helical" evidence="5">
    <location>
        <begin position="248"/>
        <end position="269"/>
    </location>
</feature>
<dbReference type="Gene3D" id="1.10.287.1260">
    <property type="match status" value="1"/>
</dbReference>
<protein>
    <submittedName>
        <fullName evidence="9">Potassium efflux system KefA</fullName>
    </submittedName>
</protein>
<dbReference type="PATRIC" id="fig|540747.5.peg.3381"/>
<dbReference type="Proteomes" id="UP000325785">
    <property type="component" value="Chromosome"/>
</dbReference>
<dbReference type="InterPro" id="IPR023408">
    <property type="entry name" value="MscS_beta-dom_sf"/>
</dbReference>
<feature type="transmembrane region" description="Helical" evidence="5">
    <location>
        <begin position="275"/>
        <end position="296"/>
    </location>
</feature>
<keyword evidence="4 5" id="KW-0472">Membrane</keyword>
<dbReference type="EMBL" id="CP031598">
    <property type="protein sequence ID" value="QEW24884.1"/>
    <property type="molecule type" value="Genomic_DNA"/>
</dbReference>
<reference evidence="9 11" key="2">
    <citation type="submission" date="2018-08" db="EMBL/GenBank/DDBJ databases">
        <title>Genetic Globetrotter - A new plasmid hitch-hiking vast phylogenetic and geographic distances.</title>
        <authorList>
            <person name="Vollmers J."/>
            <person name="Petersen J."/>
        </authorList>
    </citation>
    <scope>NUCLEOTIDE SEQUENCE [LARGE SCALE GENOMIC DNA]</scope>
    <source>
        <strain evidence="9 11">DSM 26383</strain>
    </source>
</reference>
<dbReference type="GO" id="GO:0016020">
    <property type="term" value="C:membrane"/>
    <property type="evidence" value="ECO:0007669"/>
    <property type="project" value="UniProtKB-SubCell"/>
</dbReference>
<evidence type="ECO:0000256" key="6">
    <source>
        <dbReference type="SAM" id="SignalP"/>
    </source>
</evidence>
<dbReference type="Pfam" id="PF00924">
    <property type="entry name" value="MS_channel_2nd"/>
    <property type="match status" value="1"/>
</dbReference>
<gene>
    <name evidence="9" type="primary">kefA</name>
    <name evidence="9" type="ORF">RIdsm_00668</name>
    <name evidence="8" type="ORF">XM52_25125</name>
</gene>
<dbReference type="EMBL" id="LAXI01000025">
    <property type="protein sequence ID" value="KRS15254.1"/>
    <property type="molecule type" value="Genomic_DNA"/>
</dbReference>
<dbReference type="InterPro" id="IPR010920">
    <property type="entry name" value="LSM_dom_sf"/>
</dbReference>
<dbReference type="SUPFAM" id="SSF50182">
    <property type="entry name" value="Sm-like ribonucleoproteins"/>
    <property type="match status" value="1"/>
</dbReference>
<dbReference type="Gene3D" id="2.30.30.60">
    <property type="match status" value="1"/>
</dbReference>
<evidence type="ECO:0000313" key="8">
    <source>
        <dbReference type="EMBL" id="KRS15254.1"/>
    </source>
</evidence>
<reference evidence="8 10" key="1">
    <citation type="submission" date="2015-04" db="EMBL/GenBank/DDBJ databases">
        <title>The draft genome sequence of Roseovarius indicus B108T.</title>
        <authorList>
            <person name="Li G."/>
            <person name="Lai Q."/>
            <person name="Shao Z."/>
            <person name="Yan P."/>
        </authorList>
    </citation>
    <scope>NUCLEOTIDE SEQUENCE [LARGE SCALE GENOMIC DNA]</scope>
    <source>
        <strain evidence="8 10">B108</strain>
    </source>
</reference>
<organism evidence="8 10">
    <name type="scientific">Roseovarius indicus</name>
    <dbReference type="NCBI Taxonomy" id="540747"/>
    <lineage>
        <taxon>Bacteria</taxon>
        <taxon>Pseudomonadati</taxon>
        <taxon>Pseudomonadota</taxon>
        <taxon>Alphaproteobacteria</taxon>
        <taxon>Rhodobacterales</taxon>
        <taxon>Roseobacteraceae</taxon>
        <taxon>Roseovarius</taxon>
    </lineage>
</organism>
<proteinExistence type="predicted"/>
<keyword evidence="3 5" id="KW-1133">Transmembrane helix</keyword>
<dbReference type="AlphaFoldDB" id="A0A0T5P2E1"/>
<evidence type="ECO:0000256" key="3">
    <source>
        <dbReference type="ARBA" id="ARBA00022989"/>
    </source>
</evidence>
<feature type="transmembrane region" description="Helical" evidence="5">
    <location>
        <begin position="359"/>
        <end position="385"/>
    </location>
</feature>
<feature type="transmembrane region" description="Helical" evidence="5">
    <location>
        <begin position="328"/>
        <end position="347"/>
    </location>
</feature>
<accession>A0A0T5P2E1</accession>
<feature type="signal peptide" evidence="6">
    <location>
        <begin position="1"/>
        <end position="22"/>
    </location>
</feature>
<feature type="transmembrane region" description="Helical" evidence="5">
    <location>
        <begin position="205"/>
        <end position="227"/>
    </location>
</feature>
<feature type="chain" id="PRO_5010437271" evidence="6">
    <location>
        <begin position="23"/>
        <end position="553"/>
    </location>
</feature>
<keyword evidence="6" id="KW-0732">Signal</keyword>
<dbReference type="Proteomes" id="UP000051401">
    <property type="component" value="Unassembled WGS sequence"/>
</dbReference>
<evidence type="ECO:0000256" key="2">
    <source>
        <dbReference type="ARBA" id="ARBA00022692"/>
    </source>
</evidence>